<evidence type="ECO:0000256" key="1">
    <source>
        <dbReference type="ARBA" id="ARBA00020786"/>
    </source>
</evidence>
<dbReference type="PROSITE" id="PS00018">
    <property type="entry name" value="EF_HAND_1"/>
    <property type="match status" value="4"/>
</dbReference>
<feature type="domain" description="EF-hand" evidence="7">
    <location>
        <begin position="1042"/>
        <end position="1071"/>
    </location>
</feature>
<dbReference type="PANTHER" id="PTHR23048:SF0">
    <property type="entry name" value="CALMODULIN LIKE 3"/>
    <property type="match status" value="1"/>
</dbReference>
<evidence type="ECO:0000256" key="4">
    <source>
        <dbReference type="ARBA" id="ARBA00022837"/>
    </source>
</evidence>
<evidence type="ECO:0000256" key="5">
    <source>
        <dbReference type="ARBA" id="ARBA00022990"/>
    </source>
</evidence>
<dbReference type="Pfam" id="PF13202">
    <property type="entry name" value="EF-hand_5"/>
    <property type="match status" value="2"/>
</dbReference>
<reference evidence="8 9" key="1">
    <citation type="submission" date="2014-06" db="EMBL/GenBank/DDBJ databases">
        <authorList>
            <person name="Swart Estienne"/>
        </authorList>
    </citation>
    <scope>NUCLEOTIDE SEQUENCE [LARGE SCALE GENOMIC DNA]</scope>
    <source>
        <strain evidence="8 9">130c</strain>
    </source>
</reference>
<feature type="domain" description="EF-hand" evidence="7">
    <location>
        <begin position="1190"/>
        <end position="1225"/>
    </location>
</feature>
<feature type="domain" description="EF-hand" evidence="7">
    <location>
        <begin position="1074"/>
        <end position="1109"/>
    </location>
</feature>
<dbReference type="InterPro" id="IPR002048">
    <property type="entry name" value="EF_hand_dom"/>
</dbReference>
<keyword evidence="6" id="KW-0175">Coiled coil</keyword>
<keyword evidence="4" id="KW-0106">Calcium</keyword>
<dbReference type="Proteomes" id="UP000039865">
    <property type="component" value="Unassembled WGS sequence"/>
</dbReference>
<sequence length="1784" mass="208156">MTSRADLLQNVNSGLYQGGHVRPYQKSNQDGVIPVIKLNLAEIAVLSGQSKTNIQLAILNMITQIQSNFKQKGKVELKIPNLGCLKVSSNQSFFVFENIEYHNNQQPKNLNTRINSQIIDLSPYKDQEELSGNMMSQNDTLSIFSLVSPNKRSMSQLGQKYSTPLNNQTKSMIENQPSHISRAIKTPQRDNSFNRVLDRIRTNNRGSQFSNKLAQLTNTVFDRSYMREEEIEVMKRIILKVYEQREKILTSLGNINLDHTIKYDKIKDICKTQLDLDIDKIKPLLFEKNQMNATANGSINTSNDQVIPQQLIARLKYLIKNENLKQTNKSLLEDNLSIFSKTFSGISLRSQTTNNFGSRTKLNQSQITGTQGNDNFGLNKLTIKSLCQQIITNQKQLTKILEENRLTLDSQLTESELLMYLHKNINISSQYLTGLLRALNLSKEQAQDDNYQLNGIYQSKVSFGQFVARAYEYVQQMKFNSENQNQQIQIAQMQIRRIKDCMYMKGIKADELYKQYKNNQSFMHDPKKVELDQSIPYINFVTQLQNSEISKDWESVGLKKIREWMIRKQLSSDQAFERLLILNTRSGMKSFMTREEFRKGIMLENLPFTLKQIDFLFRAFDIDNNNSLSIKEWKSKIFDDFRNPLQMIKETVLSNEINADELLRQMRLQTFEEQLDYQQFQKCMHYIDSSLNHMQLRVMFTEIKSDLSGKVYVRQLLQYLLGDNFDVSDIKQKIYLLLKKKLDEFGESKFVEKFENLDKNNSGSINPLELRRLLDNLKLKLPSIEIERFVRFIEKDKTGNVNYTWLLNQVKSKGNKEQVQDSSQNTEQELRKLLDRLQRYLSQNKLNLQTLISKICKKQSKIGLKSNQDQHINIDAFVLFIKEKVYPKPVESLKSLVQVMDQFTNLQAETVEQGKLSQQKLVDVLRQIRQAMTNKNLDENKLFRLIDVNKTGFINLVDFSSKLNEVVNIGPSIKEKIFNFMDKQGIGIVNFNDFEKSIRYLGEEDINQKFVSNPQVKDSFDNEYQIIELIKSFSLKNNYNSDDLYRALDSDFDGKIDFQDLRKFINNVLKVKEITEFTIERVFKLLDRGKQGYLNKQDIFQLMEMEYSKSQNSIKENKKNSMKQTRSTIIISKNFSSTRPSHNSSQQVIEYDWKQNAIQMIKSNLQKFYNNIQQAFEDFKTKNYLQGFNLSLQLYQELFAFVDPHKKGYLTFQDFCKTFNFNSINDLVDRNIQELFKQLKQQIQSSFADIKTAFDYIRCFKNNKVGVITDFQNEGDIFPLKNKFFTQRSQSQIASPVKIQMIQDQQQTQKNIVNEQLSSVIGQKDFQQCVRSLLNTTIKDQDINQLWLYLLSESQNQKMLLNRVKNQQSGEKSYLDFNSFKILFGDLEYIGQSTFSALAMNKTYQISNKQRSFFYKNSVPSVKHGFENYGLQQTSVKTQQKSFSTLRNLMTQLSQTQSQGSNKGLTHFHTHFELYQRMRESMSQQQKQQLYSKIELLKNNGEKISQLRFNNILKDLGIEVEQSLLDQVNKQLFGQIQFDVQNSGRVNFMEFQSMIQKLYEVLKIKDQTPSFHVMKDLFDQLDLDKNNLIDKNEFVQAFTVQKIQQKCLINKNKSYSAATNSSRNMMISNYISPARNELSSLAIRTPEAMENVILKNRKMILETIMKMKRTEQIDFKIRQLLLQQENQNAIIVPFEDMKFAIQQILKNSNPSDFVEIIQPFIIKQGQNQQNQNAIGTPGSAISYGNFNCQYIDASRLFNNLKARTIGATSFPKNQLQINSERKKL</sequence>
<keyword evidence="9" id="KW-1185">Reference proteome</keyword>
<keyword evidence="5" id="KW-0007">Acetylation</keyword>
<dbReference type="GO" id="GO:0016460">
    <property type="term" value="C:myosin II complex"/>
    <property type="evidence" value="ECO:0007669"/>
    <property type="project" value="TreeGrafter"/>
</dbReference>
<dbReference type="InterPro" id="IPR050230">
    <property type="entry name" value="CALM/Myosin/TropC-like"/>
</dbReference>
<name>A0A078A1Q0_STYLE</name>
<keyword evidence="3" id="KW-0677">Repeat</keyword>
<feature type="coiled-coil region" evidence="6">
    <location>
        <begin position="816"/>
        <end position="843"/>
    </location>
</feature>
<dbReference type="PANTHER" id="PTHR23048">
    <property type="entry name" value="MYOSIN LIGHT CHAIN 1, 3"/>
    <property type="match status" value="1"/>
</dbReference>
<dbReference type="EMBL" id="CCKQ01005032">
    <property type="protein sequence ID" value="CDW76181.1"/>
    <property type="molecule type" value="Genomic_DNA"/>
</dbReference>
<dbReference type="InParanoid" id="A0A078A1Q0"/>
<dbReference type="InterPro" id="IPR018247">
    <property type="entry name" value="EF_Hand_1_Ca_BS"/>
</dbReference>
<dbReference type="Pfam" id="PF13833">
    <property type="entry name" value="EF-hand_8"/>
    <property type="match status" value="3"/>
</dbReference>
<feature type="domain" description="EF-hand" evidence="7">
    <location>
        <begin position="745"/>
        <end position="780"/>
    </location>
</feature>
<evidence type="ECO:0000313" key="8">
    <source>
        <dbReference type="EMBL" id="CDW76181.1"/>
    </source>
</evidence>
<evidence type="ECO:0000256" key="6">
    <source>
        <dbReference type="SAM" id="Coils"/>
    </source>
</evidence>
<feature type="domain" description="EF-hand" evidence="7">
    <location>
        <begin position="608"/>
        <end position="643"/>
    </location>
</feature>
<dbReference type="GO" id="GO:0005509">
    <property type="term" value="F:calcium ion binding"/>
    <property type="evidence" value="ECO:0007669"/>
    <property type="project" value="InterPro"/>
</dbReference>
<organism evidence="8 9">
    <name type="scientific">Stylonychia lemnae</name>
    <name type="common">Ciliate</name>
    <dbReference type="NCBI Taxonomy" id="5949"/>
    <lineage>
        <taxon>Eukaryota</taxon>
        <taxon>Sar</taxon>
        <taxon>Alveolata</taxon>
        <taxon>Ciliophora</taxon>
        <taxon>Intramacronucleata</taxon>
        <taxon>Spirotrichea</taxon>
        <taxon>Stichotrichia</taxon>
        <taxon>Sporadotrichida</taxon>
        <taxon>Oxytrichidae</taxon>
        <taxon>Stylonychinae</taxon>
        <taxon>Stylonychia</taxon>
    </lineage>
</organism>
<feature type="domain" description="EF-hand" evidence="7">
    <location>
        <begin position="1569"/>
        <end position="1604"/>
    </location>
</feature>
<dbReference type="CDD" id="cd00051">
    <property type="entry name" value="EFh"/>
    <property type="match status" value="1"/>
</dbReference>
<protein>
    <recommendedName>
        <fullName evidence="1">Calmodulin</fullName>
    </recommendedName>
</protein>
<gene>
    <name evidence="8" type="primary">Contig12930.g13793</name>
    <name evidence="8" type="ORF">STYLEM_5180</name>
</gene>
<dbReference type="Gene3D" id="1.10.238.10">
    <property type="entry name" value="EF-hand"/>
    <property type="match status" value="5"/>
</dbReference>
<dbReference type="InterPro" id="IPR011992">
    <property type="entry name" value="EF-hand-dom_pair"/>
</dbReference>
<dbReference type="SUPFAM" id="SSF47473">
    <property type="entry name" value="EF-hand"/>
    <property type="match status" value="4"/>
</dbReference>
<accession>A0A078A1Q0</accession>
<evidence type="ECO:0000259" key="7">
    <source>
        <dbReference type="PROSITE" id="PS50222"/>
    </source>
</evidence>
<evidence type="ECO:0000256" key="2">
    <source>
        <dbReference type="ARBA" id="ARBA00022723"/>
    </source>
</evidence>
<evidence type="ECO:0000256" key="3">
    <source>
        <dbReference type="ARBA" id="ARBA00022737"/>
    </source>
</evidence>
<keyword evidence="2" id="KW-0479">Metal-binding</keyword>
<dbReference type="OrthoDB" id="191686at2759"/>
<dbReference type="PROSITE" id="PS50222">
    <property type="entry name" value="EF_HAND_2"/>
    <property type="match status" value="6"/>
</dbReference>
<dbReference type="SMART" id="SM00054">
    <property type="entry name" value="EFh"/>
    <property type="match status" value="7"/>
</dbReference>
<proteinExistence type="predicted"/>
<evidence type="ECO:0000313" key="9">
    <source>
        <dbReference type="Proteomes" id="UP000039865"/>
    </source>
</evidence>